<dbReference type="CDD" id="cd10918">
    <property type="entry name" value="CE4_NodB_like_5s_6s"/>
    <property type="match status" value="1"/>
</dbReference>
<sequence length="217" mass="24145">MITNLCFHGIGVCTHEREDGEAKYWVTHDAFQGILDLALGRPDVTFSFDDGNRSDADVALPALRERNLSATFFALAGRLQDPASLNSSDLHDLRNNGMGIGTHGWSHIPWRGLSHDVARREFIDAREALSEASGGVILDAALPLGRYDRRLLSQLRDANYRTVFTSDRFRARSASWLQARYSVTASDTVDTVRTMLMGRVSVPEARNVTASLVKRIR</sequence>
<keyword evidence="2" id="KW-0732">Signal</keyword>
<evidence type="ECO:0000256" key="1">
    <source>
        <dbReference type="ARBA" id="ARBA00004613"/>
    </source>
</evidence>
<evidence type="ECO:0000313" key="4">
    <source>
        <dbReference type="EMBL" id="GAA1222324.1"/>
    </source>
</evidence>
<gene>
    <name evidence="4" type="ORF">GCM10009655_22400</name>
</gene>
<accession>A0ABP4GEG6</accession>
<comment type="caution">
    <text evidence="4">The sequence shown here is derived from an EMBL/GenBank/DDBJ whole genome shotgun (WGS) entry which is preliminary data.</text>
</comment>
<evidence type="ECO:0000256" key="2">
    <source>
        <dbReference type="ARBA" id="ARBA00022729"/>
    </source>
</evidence>
<organism evidence="4 5">
    <name type="scientific">Rhodoglobus aureus</name>
    <dbReference type="NCBI Taxonomy" id="191497"/>
    <lineage>
        <taxon>Bacteria</taxon>
        <taxon>Bacillati</taxon>
        <taxon>Actinomycetota</taxon>
        <taxon>Actinomycetes</taxon>
        <taxon>Micrococcales</taxon>
        <taxon>Microbacteriaceae</taxon>
        <taxon>Rhodoglobus</taxon>
    </lineage>
</organism>
<reference evidence="5" key="1">
    <citation type="journal article" date="2019" name="Int. J. Syst. Evol. Microbiol.">
        <title>The Global Catalogue of Microorganisms (GCM) 10K type strain sequencing project: providing services to taxonomists for standard genome sequencing and annotation.</title>
        <authorList>
            <consortium name="The Broad Institute Genomics Platform"/>
            <consortium name="The Broad Institute Genome Sequencing Center for Infectious Disease"/>
            <person name="Wu L."/>
            <person name="Ma J."/>
        </authorList>
    </citation>
    <scope>NUCLEOTIDE SEQUENCE [LARGE SCALE GENOMIC DNA]</scope>
    <source>
        <strain evidence="5">JCM 12762</strain>
    </source>
</reference>
<evidence type="ECO:0000259" key="3">
    <source>
        <dbReference type="PROSITE" id="PS51677"/>
    </source>
</evidence>
<dbReference type="Proteomes" id="UP001500943">
    <property type="component" value="Unassembled WGS sequence"/>
</dbReference>
<feature type="domain" description="NodB homology" evidence="3">
    <location>
        <begin position="42"/>
        <end position="217"/>
    </location>
</feature>
<dbReference type="SUPFAM" id="SSF88713">
    <property type="entry name" value="Glycoside hydrolase/deacetylase"/>
    <property type="match status" value="1"/>
</dbReference>
<keyword evidence="5" id="KW-1185">Reference proteome</keyword>
<dbReference type="PROSITE" id="PS51677">
    <property type="entry name" value="NODB"/>
    <property type="match status" value="1"/>
</dbReference>
<dbReference type="Gene3D" id="3.20.20.370">
    <property type="entry name" value="Glycoside hydrolase/deacetylase"/>
    <property type="match status" value="1"/>
</dbReference>
<dbReference type="PANTHER" id="PTHR34216:SF3">
    <property type="entry name" value="POLY-BETA-1,6-N-ACETYL-D-GLUCOSAMINE N-DEACETYLASE"/>
    <property type="match status" value="1"/>
</dbReference>
<dbReference type="PANTHER" id="PTHR34216">
    <property type="match status" value="1"/>
</dbReference>
<dbReference type="InterPro" id="IPR011330">
    <property type="entry name" value="Glyco_hydro/deAcase_b/a-brl"/>
</dbReference>
<evidence type="ECO:0000313" key="5">
    <source>
        <dbReference type="Proteomes" id="UP001500943"/>
    </source>
</evidence>
<proteinExistence type="predicted"/>
<dbReference type="Pfam" id="PF01522">
    <property type="entry name" value="Polysacc_deac_1"/>
    <property type="match status" value="1"/>
</dbReference>
<dbReference type="RefSeq" id="WP_343925882.1">
    <property type="nucleotide sequence ID" value="NZ_BAAAKW010000035.1"/>
</dbReference>
<dbReference type="InterPro" id="IPR002509">
    <property type="entry name" value="NODB_dom"/>
</dbReference>
<comment type="subcellular location">
    <subcellularLocation>
        <location evidence="1">Secreted</location>
    </subcellularLocation>
</comment>
<dbReference type="InterPro" id="IPR051398">
    <property type="entry name" value="Polysacch_Deacetylase"/>
</dbReference>
<dbReference type="EMBL" id="BAAAKW010000035">
    <property type="protein sequence ID" value="GAA1222324.1"/>
    <property type="molecule type" value="Genomic_DNA"/>
</dbReference>
<name>A0ABP4GEG6_9MICO</name>
<protein>
    <submittedName>
        <fullName evidence="4">Polysaccharide deacetylase family protein</fullName>
    </submittedName>
</protein>